<evidence type="ECO:0000313" key="3">
    <source>
        <dbReference type="EMBL" id="NVI48930.1"/>
    </source>
</evidence>
<feature type="repeat" description="TPR" evidence="1">
    <location>
        <begin position="144"/>
        <end position="177"/>
    </location>
</feature>
<organism evidence="3">
    <name type="scientific">Bradyrhizobium septentrionale</name>
    <dbReference type="NCBI Taxonomy" id="1404411"/>
    <lineage>
        <taxon>Bacteria</taxon>
        <taxon>Pseudomonadati</taxon>
        <taxon>Pseudomonadota</taxon>
        <taxon>Alphaproteobacteria</taxon>
        <taxon>Hyphomicrobiales</taxon>
        <taxon>Nitrobacteraceae</taxon>
        <taxon>Bradyrhizobium</taxon>
    </lineage>
</organism>
<feature type="compositionally biased region" description="Low complexity" evidence="2">
    <location>
        <begin position="56"/>
        <end position="70"/>
    </location>
</feature>
<sequence length="223" mass="23352">MAASALRPLPPGPVHPGTAHRRRASQLIIAAVALGLPLGGCSFDLGSWGSDDKPKPAATADKPAADTITPQDINSAKDHATRGQVLAHSGKLDEAQAEFEQALTTDPYNIQALYGRGLIYQGRGQHQQAIDDFTAASGLSPQKAEPLVSRATSYLALDKAKQAVADLDEAVQADPNNVAAWSARGQAYERLGDKAKAAASYNHALALRPRDETARSGLARTGG</sequence>
<dbReference type="Pfam" id="PF13432">
    <property type="entry name" value="TPR_16"/>
    <property type="match status" value="2"/>
</dbReference>
<accession>A0A974A543</accession>
<feature type="region of interest" description="Disordered" evidence="2">
    <location>
        <begin position="1"/>
        <end position="20"/>
    </location>
</feature>
<dbReference type="PANTHER" id="PTHR44523">
    <property type="entry name" value="TETRATRICOPEPTIDE REPEAT PROTEIN 13"/>
    <property type="match status" value="1"/>
</dbReference>
<reference evidence="3" key="1">
    <citation type="submission" date="2020-06" db="EMBL/GenBank/DDBJ databases">
        <title>Whole Genome Sequence of Bradyrhizobium sp. Strain 1S1.</title>
        <authorList>
            <person name="Bromfield E.S.P."/>
            <person name="Cloutier S."/>
        </authorList>
    </citation>
    <scope>NUCLEOTIDE SEQUENCE [LARGE SCALE GENOMIC DNA]</scope>
    <source>
        <strain evidence="3">1S1</strain>
    </source>
</reference>
<name>A0A974A543_9BRAD</name>
<feature type="region of interest" description="Disordered" evidence="2">
    <location>
        <begin position="52"/>
        <end position="76"/>
    </location>
</feature>
<feature type="repeat" description="TPR" evidence="1">
    <location>
        <begin position="76"/>
        <end position="109"/>
    </location>
</feature>
<dbReference type="InterPro" id="IPR019734">
    <property type="entry name" value="TPR_rpt"/>
</dbReference>
<dbReference type="SMART" id="SM00028">
    <property type="entry name" value="TPR"/>
    <property type="match status" value="4"/>
</dbReference>
<evidence type="ECO:0000256" key="2">
    <source>
        <dbReference type="SAM" id="MobiDB-lite"/>
    </source>
</evidence>
<gene>
    <name evidence="3" type="ORF">HAP48_039980</name>
</gene>
<feature type="repeat" description="TPR" evidence="1">
    <location>
        <begin position="178"/>
        <end position="211"/>
    </location>
</feature>
<dbReference type="SUPFAM" id="SSF48452">
    <property type="entry name" value="TPR-like"/>
    <property type="match status" value="1"/>
</dbReference>
<feature type="repeat" description="TPR" evidence="1">
    <location>
        <begin position="110"/>
        <end position="143"/>
    </location>
</feature>
<keyword evidence="1" id="KW-0802">TPR repeat</keyword>
<dbReference type="AlphaFoldDB" id="A0A974A543"/>
<comment type="caution">
    <text evidence="3">The sequence shown here is derived from an EMBL/GenBank/DDBJ whole genome shotgun (WGS) entry which is preliminary data.</text>
</comment>
<proteinExistence type="predicted"/>
<dbReference type="Gene3D" id="1.25.40.10">
    <property type="entry name" value="Tetratricopeptide repeat domain"/>
    <property type="match status" value="2"/>
</dbReference>
<protein>
    <submittedName>
        <fullName evidence="3">Tetratricopeptide repeat protein</fullName>
    </submittedName>
</protein>
<dbReference type="PANTHER" id="PTHR44523:SF1">
    <property type="entry name" value="TETRATRICOPEPTIDE REPEAT PROTEIN 13"/>
    <property type="match status" value="1"/>
</dbReference>
<dbReference type="InterPro" id="IPR011990">
    <property type="entry name" value="TPR-like_helical_dom_sf"/>
</dbReference>
<dbReference type="EMBL" id="JAAOLE020000001">
    <property type="protein sequence ID" value="NVI48930.1"/>
    <property type="molecule type" value="Genomic_DNA"/>
</dbReference>
<evidence type="ECO:0000256" key="1">
    <source>
        <dbReference type="PROSITE-ProRule" id="PRU00339"/>
    </source>
</evidence>
<dbReference type="PROSITE" id="PS50005">
    <property type="entry name" value="TPR"/>
    <property type="match status" value="4"/>
</dbReference>